<name>M8E303_9BACL</name>
<dbReference type="EMBL" id="APBN01000002">
    <property type="protein sequence ID" value="EMT53636.1"/>
    <property type="molecule type" value="Genomic_DNA"/>
</dbReference>
<dbReference type="Proteomes" id="UP000012081">
    <property type="component" value="Unassembled WGS sequence"/>
</dbReference>
<dbReference type="STRING" id="1300222.I532_06470"/>
<organism evidence="2 3">
    <name type="scientific">Brevibacillus borstelensis AK1</name>
    <dbReference type="NCBI Taxonomy" id="1300222"/>
    <lineage>
        <taxon>Bacteria</taxon>
        <taxon>Bacillati</taxon>
        <taxon>Bacillota</taxon>
        <taxon>Bacilli</taxon>
        <taxon>Bacillales</taxon>
        <taxon>Paenibacillaceae</taxon>
        <taxon>Brevibacillus</taxon>
    </lineage>
</organism>
<gene>
    <name evidence="2" type="ORF">I532_06470</name>
</gene>
<feature type="domain" description="Helicase Helix-turn-helix" evidence="1">
    <location>
        <begin position="276"/>
        <end position="363"/>
    </location>
</feature>
<keyword evidence="3" id="KW-1185">Reference proteome</keyword>
<dbReference type="OrthoDB" id="2354672at2"/>
<accession>M8E303</accession>
<dbReference type="AlphaFoldDB" id="M8E303"/>
<comment type="caution">
    <text evidence="2">The sequence shown here is derived from an EMBL/GenBank/DDBJ whole genome shotgun (WGS) entry which is preliminary data.</text>
</comment>
<evidence type="ECO:0000259" key="1">
    <source>
        <dbReference type="Pfam" id="PF14493"/>
    </source>
</evidence>
<dbReference type="PATRIC" id="fig|1300222.3.peg.1327"/>
<dbReference type="Pfam" id="PF14493">
    <property type="entry name" value="HTH_40"/>
    <property type="match status" value="1"/>
</dbReference>
<dbReference type="InterPro" id="IPR029491">
    <property type="entry name" value="Helicase_HTH"/>
</dbReference>
<dbReference type="RefSeq" id="WP_003387137.1">
    <property type="nucleotide sequence ID" value="NZ_APBN01000002.1"/>
</dbReference>
<evidence type="ECO:0000313" key="3">
    <source>
        <dbReference type="Proteomes" id="UP000012081"/>
    </source>
</evidence>
<evidence type="ECO:0000313" key="2">
    <source>
        <dbReference type="EMBL" id="EMT53636.1"/>
    </source>
</evidence>
<reference evidence="2 3" key="1">
    <citation type="submission" date="2013-03" db="EMBL/GenBank/DDBJ databases">
        <title>Assembly of a new bacterial strain Brevibacillus borstelensis AK1.</title>
        <authorList>
            <person name="Rajan I."/>
            <person name="PoliReddy D."/>
            <person name="Sugumar T."/>
            <person name="Rathinam K."/>
            <person name="Alqarawi S."/>
            <person name="Khalil A.B."/>
            <person name="Sivakumar N."/>
        </authorList>
    </citation>
    <scope>NUCLEOTIDE SEQUENCE [LARGE SCALE GENOMIC DNA]</scope>
    <source>
        <strain evidence="2 3">AK1</strain>
    </source>
</reference>
<protein>
    <recommendedName>
        <fullName evidence="1">Helicase Helix-turn-helix domain-containing protein</fullName>
    </recommendedName>
</protein>
<sequence>MSSSTLHDREWAFIRSLTITGMLPLAGERTVQALYYILRGRKANQTLQDVHLYSLYPYYRMFPRLLKEDWEKIVYKLQEESLLIPMQRAESGRKPSFVLTEKALQIASESEREYNFSYWFEPFTAADIAEQIDLFWLRLHLIVQTVSHLLEGDLSFQPIVQEKRTQRWVKECLADKERRARWTEGLAQELFCSMSPLSESVQEMIFQRFSGVSQSGLTLSQLSLRKREAPAYIHMQIRCGLARMIRTIQDNRAEFPLLSALLKNEGGKDPRLTESASLTYVLAKQGSSIEQIANRRGIKPSTVEDHLVEIALRCPEWDGSRYLSAELAEEIVKISERLGTSRLRLIKDQLGPGVSYLQIRLALARKKGGEEDAKRDA</sequence>
<proteinExistence type="predicted"/>